<sequence>MAASTNGDQASVIDMSAHPTAQKLNARCAEFFAEVEDLTPGKDLEQRLNTDYGPGTPYYEDFCAYILQGLKEGWVAETQLDGDRYRRGKIALPGPQSRFFSITTVYMDSQDVYSGQHHAHPYGEINCVVQIDKTAELKGMQGWQGAGVSHVFRSPSFLIRIAFRVARLVSGVKYFQDMVHAADYSPKRSADSQIYIVDESRPGNPSLSSGEGRGACGFVLFAGWEDFL</sequence>
<dbReference type="Proteomes" id="UP000664534">
    <property type="component" value="Unassembled WGS sequence"/>
</dbReference>
<name>A0A8H3I040_9LECA</name>
<dbReference type="Pfam" id="PF16155">
    <property type="entry name" value="PnbB"/>
    <property type="match status" value="1"/>
</dbReference>
<dbReference type="EMBL" id="CAJPDT010000006">
    <property type="protein sequence ID" value="CAF9909727.1"/>
    <property type="molecule type" value="Genomic_DNA"/>
</dbReference>
<proteinExistence type="predicted"/>
<comment type="caution">
    <text evidence="1">The sequence shown here is derived from an EMBL/GenBank/DDBJ whole genome shotgun (WGS) entry which is preliminary data.</text>
</comment>
<evidence type="ECO:0000313" key="2">
    <source>
        <dbReference type="Proteomes" id="UP000664534"/>
    </source>
</evidence>
<dbReference type="OrthoDB" id="2845956at2759"/>
<reference evidence="1" key="1">
    <citation type="submission" date="2021-03" db="EMBL/GenBank/DDBJ databases">
        <authorList>
            <person name="Tagirdzhanova G."/>
        </authorList>
    </citation>
    <scope>NUCLEOTIDE SEQUENCE</scope>
</reference>
<evidence type="ECO:0000313" key="1">
    <source>
        <dbReference type="EMBL" id="CAF9909727.1"/>
    </source>
</evidence>
<accession>A0A8H3I040</accession>
<organism evidence="1 2">
    <name type="scientific">Imshaugia aleurites</name>
    <dbReference type="NCBI Taxonomy" id="172621"/>
    <lineage>
        <taxon>Eukaryota</taxon>
        <taxon>Fungi</taxon>
        <taxon>Dikarya</taxon>
        <taxon>Ascomycota</taxon>
        <taxon>Pezizomycotina</taxon>
        <taxon>Lecanoromycetes</taxon>
        <taxon>OSLEUM clade</taxon>
        <taxon>Lecanoromycetidae</taxon>
        <taxon>Lecanorales</taxon>
        <taxon>Lecanorineae</taxon>
        <taxon>Parmeliaceae</taxon>
        <taxon>Imshaugia</taxon>
    </lineage>
</organism>
<dbReference type="AlphaFoldDB" id="A0A8H3I040"/>
<gene>
    <name evidence="1" type="ORF">IMSHALPRED_008453</name>
</gene>
<protein>
    <submittedName>
        <fullName evidence="1">Uncharacterized protein</fullName>
    </submittedName>
</protein>
<keyword evidence="2" id="KW-1185">Reference proteome</keyword>
<dbReference type="InterPro" id="IPR032345">
    <property type="entry name" value="PnbB"/>
</dbReference>